<reference evidence="2" key="1">
    <citation type="submission" date="2018-05" db="EMBL/GenBank/DDBJ databases">
        <title>Micromonospora globispora sp. nov. and Micromonospora rugosa sp. nov., isolated from marine sediment.</title>
        <authorList>
            <person name="Carro L."/>
            <person name="Aysel V."/>
            <person name="Cetin D."/>
            <person name="Igual J.M."/>
            <person name="Klenk H.-P."/>
            <person name="Trujillo M.E."/>
            <person name="Sahin N."/>
        </authorList>
    </citation>
    <scope>NUCLEOTIDE SEQUENCE [LARGE SCALE GENOMIC DNA]</scope>
    <source>
        <strain evidence="2">S2904</strain>
    </source>
</reference>
<sequence length="67" mass="7431">MRLALGPYLFPRASRLELPALVAELGYASSFMGEAIRDRLRPRAAPLTFESPWTIRHTAPSLHAEGP</sequence>
<keyword evidence="2" id="KW-1185">Reference proteome</keyword>
<dbReference type="Proteomes" id="UP000245683">
    <property type="component" value="Unassembled WGS sequence"/>
</dbReference>
<protein>
    <submittedName>
        <fullName evidence="1">Uncharacterized protein</fullName>
    </submittedName>
</protein>
<dbReference type="AlphaFoldDB" id="A0A317JZ58"/>
<accession>A0A317JZ58</accession>
<gene>
    <name evidence="1" type="ORF">DLJ46_19825</name>
</gene>
<dbReference type="EMBL" id="QGSV01000235">
    <property type="protein sequence ID" value="PWU45895.1"/>
    <property type="molecule type" value="Genomic_DNA"/>
</dbReference>
<comment type="caution">
    <text evidence="1">The sequence shown here is derived from an EMBL/GenBank/DDBJ whole genome shotgun (WGS) entry which is preliminary data.</text>
</comment>
<dbReference type="RefSeq" id="WP_109946130.1">
    <property type="nucleotide sequence ID" value="NZ_QGGF01000060.1"/>
</dbReference>
<name>A0A317JZ58_9ACTN</name>
<proteinExistence type="predicted"/>
<evidence type="ECO:0000313" key="1">
    <source>
        <dbReference type="EMBL" id="PWU45895.1"/>
    </source>
</evidence>
<organism evidence="1 2">
    <name type="scientific">Micromonospora globispora</name>
    <dbReference type="NCBI Taxonomy" id="1450148"/>
    <lineage>
        <taxon>Bacteria</taxon>
        <taxon>Bacillati</taxon>
        <taxon>Actinomycetota</taxon>
        <taxon>Actinomycetes</taxon>
        <taxon>Micromonosporales</taxon>
        <taxon>Micromonosporaceae</taxon>
        <taxon>Micromonospora</taxon>
    </lineage>
</organism>
<evidence type="ECO:0000313" key="2">
    <source>
        <dbReference type="Proteomes" id="UP000245683"/>
    </source>
</evidence>